<protein>
    <submittedName>
        <fullName evidence="1">Uncharacterized protein</fullName>
    </submittedName>
</protein>
<organism evidence="1 2">
    <name type="scientific">Akkermansia biwaensis</name>
    <dbReference type="NCBI Taxonomy" id="2946555"/>
    <lineage>
        <taxon>Bacteria</taxon>
        <taxon>Pseudomonadati</taxon>
        <taxon>Verrucomicrobiota</taxon>
        <taxon>Verrucomicrobiia</taxon>
        <taxon>Verrucomicrobiales</taxon>
        <taxon>Akkermansiaceae</taxon>
        <taxon>Akkermansia</taxon>
    </lineage>
</organism>
<gene>
    <name evidence="1" type="ORF">Abiwalacus_01780</name>
</gene>
<accession>A0ABN6QDK5</accession>
<dbReference type="Proteomes" id="UP001062263">
    <property type="component" value="Chromosome"/>
</dbReference>
<dbReference type="EMBL" id="AP025943">
    <property type="protein sequence ID" value="BDL42604.1"/>
    <property type="molecule type" value="Genomic_DNA"/>
</dbReference>
<sequence>MAVEAGCPAPTAALLGHPRLELCGMDVRPALRFSLRPPVMMLRLLCRYEDQLGAPVYYEQNTEDITCTDSSGNVLKISHVCSESEKSQRPFHGDPVRICMRSPAPDSSAEWVRLRGSLLCAFGEETAELDPVTFFLEKEEARVRVPLPDSSGKEVTLSLKKYPEAWGLKVEGDMDFHFSSFLVRDEEGMVLPEYAWRQGSSFFPGSGQESGKSRFWETGYLVPEKIRSLKVTVSYWNKVALRQVPLDLRIGAGGMMAP</sequence>
<proteinExistence type="predicted"/>
<keyword evidence="2" id="KW-1185">Reference proteome</keyword>
<evidence type="ECO:0000313" key="2">
    <source>
        <dbReference type="Proteomes" id="UP001062263"/>
    </source>
</evidence>
<dbReference type="RefSeq" id="WP_215458827.1">
    <property type="nucleotide sequence ID" value="NZ_AP025943.1"/>
</dbReference>
<reference evidence="1" key="1">
    <citation type="submission" date="2022-06" db="EMBL/GenBank/DDBJ databases">
        <title>Akkermansia biwalacus sp. nov., an anaerobic mucin-degrading bacterium isolated from human intestine.</title>
        <authorList>
            <person name="Kobayashi Y."/>
            <person name="Inoue S."/>
            <person name="Kawahara T."/>
            <person name="Kohda N."/>
        </authorList>
    </citation>
    <scope>NUCLEOTIDE SEQUENCE</scope>
    <source>
        <strain evidence="1">WON2089</strain>
    </source>
</reference>
<name>A0ABN6QDK5_9BACT</name>
<evidence type="ECO:0000313" key="1">
    <source>
        <dbReference type="EMBL" id="BDL42604.1"/>
    </source>
</evidence>